<sequence length="94" mass="10850">MGKYQFYQDRKVTSWERDYFTVEAASYKDAEAIVRSWKCEDVSNIIDSRLCYDEWRALADTSECMFPDENGGCPTIEVYNSKGKAIINNAPEKS</sequence>
<protein>
    <submittedName>
        <fullName evidence="1">Uncharacterized protein</fullName>
    </submittedName>
</protein>
<dbReference type="AlphaFoldDB" id="A0A4Q5HL35"/>
<gene>
    <name evidence="2" type="ORF">F2Y51_20515</name>
    <name evidence="1" type="ORF">F2Y58_20785</name>
</gene>
<accession>A0A4Q5HL35</accession>
<evidence type="ECO:0000313" key="3">
    <source>
        <dbReference type="Proteomes" id="UP000441162"/>
    </source>
</evidence>
<name>A0A4Q5HL35_9BACT</name>
<proteinExistence type="predicted"/>
<dbReference type="RefSeq" id="WP_087397952.1">
    <property type="nucleotide sequence ID" value="NZ_JADNBX010000001.1"/>
</dbReference>
<organism evidence="1 4">
    <name type="scientific">Phocaeicola dorei</name>
    <dbReference type="NCBI Taxonomy" id="357276"/>
    <lineage>
        <taxon>Bacteria</taxon>
        <taxon>Pseudomonadati</taxon>
        <taxon>Bacteroidota</taxon>
        <taxon>Bacteroidia</taxon>
        <taxon>Bacteroidales</taxon>
        <taxon>Bacteroidaceae</taxon>
        <taxon>Phocaeicola</taxon>
    </lineage>
</organism>
<evidence type="ECO:0000313" key="4">
    <source>
        <dbReference type="Proteomes" id="UP000481616"/>
    </source>
</evidence>
<comment type="caution">
    <text evidence="1">The sequence shown here is derived from an EMBL/GenBank/DDBJ whole genome shotgun (WGS) entry which is preliminary data.</text>
</comment>
<reference evidence="3 4" key="1">
    <citation type="journal article" date="2019" name="Nat. Med.">
        <title>A library of human gut bacterial isolates paired with longitudinal multiomics data enables mechanistic microbiome research.</title>
        <authorList>
            <person name="Poyet M."/>
            <person name="Groussin M."/>
            <person name="Gibbons S.M."/>
            <person name="Avila-Pacheco J."/>
            <person name="Jiang X."/>
            <person name="Kearney S.M."/>
            <person name="Perrotta A.R."/>
            <person name="Berdy B."/>
            <person name="Zhao S."/>
            <person name="Lieberman T.D."/>
            <person name="Swanson P.K."/>
            <person name="Smith M."/>
            <person name="Roesemann S."/>
            <person name="Alexander J.E."/>
            <person name="Rich S.A."/>
            <person name="Livny J."/>
            <person name="Vlamakis H."/>
            <person name="Clish C."/>
            <person name="Bullock K."/>
            <person name="Deik A."/>
            <person name="Scott J."/>
            <person name="Pierce K.A."/>
            <person name="Xavier R.J."/>
            <person name="Alm E.J."/>
        </authorList>
    </citation>
    <scope>NUCLEOTIDE SEQUENCE [LARGE SCALE GENOMIC DNA]</scope>
    <source>
        <strain evidence="1 4">BIOML-A1</strain>
        <strain evidence="2 3">BIOML-A4</strain>
    </source>
</reference>
<dbReference type="Proteomes" id="UP000441162">
    <property type="component" value="Unassembled WGS sequence"/>
</dbReference>
<dbReference type="EMBL" id="VVYY01000027">
    <property type="protein sequence ID" value="KAA5393073.1"/>
    <property type="molecule type" value="Genomic_DNA"/>
</dbReference>
<dbReference type="Proteomes" id="UP000481616">
    <property type="component" value="Unassembled WGS sequence"/>
</dbReference>
<evidence type="ECO:0000313" key="2">
    <source>
        <dbReference type="EMBL" id="KAA5401834.1"/>
    </source>
</evidence>
<dbReference type="EMBL" id="VVZA01000028">
    <property type="protein sequence ID" value="KAA5401834.1"/>
    <property type="molecule type" value="Genomic_DNA"/>
</dbReference>
<evidence type="ECO:0000313" key="1">
    <source>
        <dbReference type="EMBL" id="KAA5393073.1"/>
    </source>
</evidence>